<protein>
    <submittedName>
        <fullName evidence="2">Uncharacterized protein</fullName>
    </submittedName>
</protein>
<gene>
    <name evidence="2" type="ORF">GCM10011502_12930</name>
</gene>
<evidence type="ECO:0000313" key="3">
    <source>
        <dbReference type="Proteomes" id="UP000646152"/>
    </source>
</evidence>
<keyword evidence="1" id="KW-0472">Membrane</keyword>
<dbReference type="EMBL" id="BMKE01000008">
    <property type="protein sequence ID" value="GGB40987.1"/>
    <property type="molecule type" value="Genomic_DNA"/>
</dbReference>
<feature type="transmembrane region" description="Helical" evidence="1">
    <location>
        <begin position="20"/>
        <end position="40"/>
    </location>
</feature>
<keyword evidence="1" id="KW-0812">Transmembrane</keyword>
<keyword evidence="1" id="KW-1133">Transmembrane helix</keyword>
<organism evidence="2 3">
    <name type="scientific">Oceanisphaera marina</name>
    <dbReference type="NCBI Taxonomy" id="2017550"/>
    <lineage>
        <taxon>Bacteria</taxon>
        <taxon>Pseudomonadati</taxon>
        <taxon>Pseudomonadota</taxon>
        <taxon>Gammaproteobacteria</taxon>
        <taxon>Aeromonadales</taxon>
        <taxon>Aeromonadaceae</taxon>
        <taxon>Oceanisphaera</taxon>
    </lineage>
</organism>
<reference evidence="3" key="1">
    <citation type="journal article" date="2019" name="Int. J. Syst. Evol. Microbiol.">
        <title>The Global Catalogue of Microorganisms (GCM) 10K type strain sequencing project: providing services to taxonomists for standard genome sequencing and annotation.</title>
        <authorList>
            <consortium name="The Broad Institute Genomics Platform"/>
            <consortium name="The Broad Institute Genome Sequencing Center for Infectious Disease"/>
            <person name="Wu L."/>
            <person name="Ma J."/>
        </authorList>
    </citation>
    <scope>NUCLEOTIDE SEQUENCE [LARGE SCALE GENOMIC DNA]</scope>
    <source>
        <strain evidence="3">CGMCC 1.15923</strain>
    </source>
</reference>
<comment type="caution">
    <text evidence="2">The sequence shown here is derived from an EMBL/GenBank/DDBJ whole genome shotgun (WGS) entry which is preliminary data.</text>
</comment>
<name>A0ABQ1IJ92_9GAMM</name>
<sequence>MERRMYIQQNLKAKTSMARVLLLVGYLSSLGILATIIAIIE</sequence>
<dbReference type="Proteomes" id="UP000646152">
    <property type="component" value="Unassembled WGS sequence"/>
</dbReference>
<accession>A0ABQ1IJ92</accession>
<keyword evidence="3" id="KW-1185">Reference proteome</keyword>
<evidence type="ECO:0000256" key="1">
    <source>
        <dbReference type="SAM" id="Phobius"/>
    </source>
</evidence>
<evidence type="ECO:0000313" key="2">
    <source>
        <dbReference type="EMBL" id="GGB40987.1"/>
    </source>
</evidence>
<proteinExistence type="predicted"/>